<dbReference type="AlphaFoldDB" id="A0A1H4BI17"/>
<reference evidence="12 13" key="1">
    <citation type="submission" date="2016-10" db="EMBL/GenBank/DDBJ databases">
        <authorList>
            <person name="de Groot N.N."/>
        </authorList>
    </citation>
    <scope>NUCLEOTIDE SEQUENCE [LARGE SCALE GENOMIC DNA]</scope>
    <source>
        <strain evidence="12 13">SR12</strain>
    </source>
</reference>
<name>A0A1H4BI17_9FIRM</name>
<dbReference type="GO" id="GO:0061599">
    <property type="term" value="F:molybdopterin molybdotransferase activity"/>
    <property type="evidence" value="ECO:0007669"/>
    <property type="project" value="UniProtKB-UniRule"/>
</dbReference>
<evidence type="ECO:0000256" key="4">
    <source>
        <dbReference type="ARBA" id="ARBA00010763"/>
    </source>
</evidence>
<evidence type="ECO:0000256" key="1">
    <source>
        <dbReference type="ARBA" id="ARBA00002901"/>
    </source>
</evidence>
<evidence type="ECO:0000256" key="5">
    <source>
        <dbReference type="ARBA" id="ARBA00013269"/>
    </source>
</evidence>
<dbReference type="GO" id="GO:0006777">
    <property type="term" value="P:Mo-molybdopterin cofactor biosynthetic process"/>
    <property type="evidence" value="ECO:0007669"/>
    <property type="project" value="UniProtKB-UniRule"/>
</dbReference>
<dbReference type="NCBIfam" id="TIGR00177">
    <property type="entry name" value="molyb_syn"/>
    <property type="match status" value="1"/>
</dbReference>
<dbReference type="SUPFAM" id="SSF53850">
    <property type="entry name" value="Periplasmic binding protein-like II"/>
    <property type="match status" value="1"/>
</dbReference>
<dbReference type="PROSITE" id="PS01079">
    <property type="entry name" value="MOCF_BIOSYNTHESIS_2"/>
    <property type="match status" value="1"/>
</dbReference>
<dbReference type="NCBIfam" id="NF011068">
    <property type="entry name" value="PRK14498.1"/>
    <property type="match status" value="1"/>
</dbReference>
<evidence type="ECO:0000256" key="6">
    <source>
        <dbReference type="ARBA" id="ARBA00021108"/>
    </source>
</evidence>
<dbReference type="EMBL" id="FNRK01000011">
    <property type="protein sequence ID" value="SEA47684.1"/>
    <property type="molecule type" value="Genomic_DNA"/>
</dbReference>
<dbReference type="InterPro" id="IPR038987">
    <property type="entry name" value="MoeA-like"/>
</dbReference>
<evidence type="ECO:0000256" key="2">
    <source>
        <dbReference type="ARBA" id="ARBA00003487"/>
    </source>
</evidence>
<dbReference type="CDD" id="cd00887">
    <property type="entry name" value="MoeA"/>
    <property type="match status" value="1"/>
</dbReference>
<organism evidence="12 13">
    <name type="scientific">Eubacterium aggregans</name>
    <dbReference type="NCBI Taxonomy" id="81409"/>
    <lineage>
        <taxon>Bacteria</taxon>
        <taxon>Bacillati</taxon>
        <taxon>Bacillota</taxon>
        <taxon>Clostridia</taxon>
        <taxon>Eubacteriales</taxon>
        <taxon>Eubacteriaceae</taxon>
        <taxon>Eubacterium</taxon>
    </lineage>
</organism>
<evidence type="ECO:0000259" key="11">
    <source>
        <dbReference type="SMART" id="SM00852"/>
    </source>
</evidence>
<dbReference type="InterPro" id="IPR036425">
    <property type="entry name" value="MoaB/Mog-like_dom_sf"/>
</dbReference>
<comment type="function">
    <text evidence="2">May be involved in the biosynthesis of molybdopterin.</text>
</comment>
<keyword evidence="10" id="KW-0808">Transferase</keyword>
<dbReference type="PANTHER" id="PTHR10192">
    <property type="entry name" value="MOLYBDOPTERIN BIOSYNTHESIS PROTEIN"/>
    <property type="match status" value="1"/>
</dbReference>
<dbReference type="PANTHER" id="PTHR10192:SF16">
    <property type="entry name" value="MOLYBDOPTERIN MOLYBDENUMTRANSFERASE"/>
    <property type="match status" value="1"/>
</dbReference>
<dbReference type="UniPathway" id="UPA00344"/>
<keyword evidence="10" id="KW-0460">Magnesium</keyword>
<evidence type="ECO:0000256" key="10">
    <source>
        <dbReference type="RuleBase" id="RU365090"/>
    </source>
</evidence>
<comment type="catalytic activity">
    <reaction evidence="9">
        <text>adenylyl-molybdopterin + molybdate = Mo-molybdopterin + AMP + H(+)</text>
        <dbReference type="Rhea" id="RHEA:35047"/>
        <dbReference type="ChEBI" id="CHEBI:15378"/>
        <dbReference type="ChEBI" id="CHEBI:36264"/>
        <dbReference type="ChEBI" id="CHEBI:62727"/>
        <dbReference type="ChEBI" id="CHEBI:71302"/>
        <dbReference type="ChEBI" id="CHEBI:456215"/>
        <dbReference type="EC" id="2.10.1.1"/>
    </reaction>
</comment>
<evidence type="ECO:0000313" key="13">
    <source>
        <dbReference type="Proteomes" id="UP000199394"/>
    </source>
</evidence>
<feature type="domain" description="MoaB/Mog" evidence="11">
    <location>
        <begin position="183"/>
        <end position="320"/>
    </location>
</feature>
<proteinExistence type="inferred from homology"/>
<evidence type="ECO:0000313" key="12">
    <source>
        <dbReference type="EMBL" id="SEA47684.1"/>
    </source>
</evidence>
<dbReference type="SUPFAM" id="SSF63882">
    <property type="entry name" value="MoeA N-terminal region -like"/>
    <property type="match status" value="1"/>
</dbReference>
<keyword evidence="7 10" id="KW-0500">Molybdenum</keyword>
<dbReference type="STRING" id="81409.SAMN04515656_11186"/>
<evidence type="ECO:0000256" key="8">
    <source>
        <dbReference type="ARBA" id="ARBA00023150"/>
    </source>
</evidence>
<dbReference type="InterPro" id="IPR008284">
    <property type="entry name" value="MoCF_biosynth_CS"/>
</dbReference>
<dbReference type="GO" id="GO:0005829">
    <property type="term" value="C:cytosol"/>
    <property type="evidence" value="ECO:0007669"/>
    <property type="project" value="TreeGrafter"/>
</dbReference>
<dbReference type="Gene3D" id="3.40.980.10">
    <property type="entry name" value="MoaB/Mog-like domain"/>
    <property type="match status" value="1"/>
</dbReference>
<keyword evidence="8 10" id="KW-0501">Molybdenum cofactor biosynthesis</keyword>
<gene>
    <name evidence="12" type="ORF">SAMN04515656_11186</name>
</gene>
<comment type="function">
    <text evidence="1 10">Catalyzes the insertion of molybdate into adenylated molybdopterin with the concomitant release of AMP.</text>
</comment>
<comment type="pathway">
    <text evidence="3 10">Cofactor biosynthesis; molybdopterin biosynthesis.</text>
</comment>
<dbReference type="GO" id="GO:0046872">
    <property type="term" value="F:metal ion binding"/>
    <property type="evidence" value="ECO:0007669"/>
    <property type="project" value="UniProtKB-UniRule"/>
</dbReference>
<dbReference type="Pfam" id="PF03454">
    <property type="entry name" value="MoeA_C"/>
    <property type="match status" value="1"/>
</dbReference>
<dbReference type="Proteomes" id="UP000199394">
    <property type="component" value="Unassembled WGS sequence"/>
</dbReference>
<dbReference type="InterPro" id="IPR001453">
    <property type="entry name" value="MoaB/Mog_dom"/>
</dbReference>
<dbReference type="Pfam" id="PF12727">
    <property type="entry name" value="PBP_like"/>
    <property type="match status" value="1"/>
</dbReference>
<dbReference type="InterPro" id="IPR036688">
    <property type="entry name" value="MoeA_C_domain_IV_sf"/>
</dbReference>
<dbReference type="SUPFAM" id="SSF53218">
    <property type="entry name" value="Molybdenum cofactor biosynthesis proteins"/>
    <property type="match status" value="1"/>
</dbReference>
<evidence type="ECO:0000256" key="7">
    <source>
        <dbReference type="ARBA" id="ARBA00022505"/>
    </source>
</evidence>
<keyword evidence="13" id="KW-1185">Reference proteome</keyword>
<dbReference type="SUPFAM" id="SSF63867">
    <property type="entry name" value="MoeA C-terminal domain-like"/>
    <property type="match status" value="1"/>
</dbReference>
<keyword evidence="10" id="KW-0479">Metal-binding</keyword>
<dbReference type="SMART" id="SM00852">
    <property type="entry name" value="MoCF_biosynth"/>
    <property type="match status" value="1"/>
</dbReference>
<dbReference type="InterPro" id="IPR036135">
    <property type="entry name" value="MoeA_linker/N_sf"/>
</dbReference>
<comment type="cofactor">
    <cofactor evidence="10">
        <name>Mg(2+)</name>
        <dbReference type="ChEBI" id="CHEBI:18420"/>
    </cofactor>
</comment>
<protein>
    <recommendedName>
        <fullName evidence="6 10">Molybdopterin molybdenumtransferase</fullName>
        <ecNumber evidence="5 10">2.10.1.1</ecNumber>
    </recommendedName>
</protein>
<dbReference type="Pfam" id="PF03453">
    <property type="entry name" value="MoeA_N"/>
    <property type="match status" value="1"/>
</dbReference>
<dbReference type="Gene3D" id="3.90.105.10">
    <property type="entry name" value="Molybdopterin biosynthesis moea protein, domain 2"/>
    <property type="match status" value="1"/>
</dbReference>
<dbReference type="EC" id="2.10.1.1" evidence="5 10"/>
<sequence length="644" mass="69496">MAGVTKMGKRNLYLKTVSVEEAQERFMEKLEPCLEVQYEEIEVVNSLHRITKEASIARYCSPLFNASAMDGIAVVSAHTLGASEKTPVALEEGRDYVVVDTGDPIHPPYDAVIMAEDIVETESGEHTILQAAAPWDNIRPIGEDIVTGEMILPSNHKIRPMDIGALLSAGILTIPVVKKPRMAIYPTGTEIIEPTETPGEGDIIESNSRVIENRVTEGGGIPHRFPAIPDDYEKIRETLVHAIQTHEMVIINAGSSAGREDYTVQVLRELGEVVVHGVAMKPGKPVILAIVQGKPVIGLPGYPVAAYMAYESFVVPVLNKLTGQVDTQGSRAKAVVSKRLVSSLKHREYVRVKLGVVKDKLVASPLARGAGAAMSMVKADGCLIIPQNSEGIGAGESAEVVLYKALTEIVQTLVVIGSHDLILDLIADRLPAIYQDEYLSSTHVGSMGGLMALKRGEAHMAPIHLLDEADGSYNVNVVKSLFKEPMALIQGVGRVQGLMVKPGNPLGIQGFEDLRAHRFVNRQRGAGTRLLLDYNLKKRGISPDSILGYSQELTTHMAVAAAVGSDGADVGMGVQSAAMAMGLDFIPVGEESYDFALPQENLEMPEVKHFIEILKSDALKEKLTALGGYAIEHSGEILHIDGRE</sequence>
<evidence type="ECO:0000256" key="9">
    <source>
        <dbReference type="ARBA" id="ARBA00047317"/>
    </source>
</evidence>
<dbReference type="Gene3D" id="2.40.340.10">
    <property type="entry name" value="MoeA, C-terminal, domain IV"/>
    <property type="match status" value="1"/>
</dbReference>
<evidence type="ECO:0000256" key="3">
    <source>
        <dbReference type="ARBA" id="ARBA00005046"/>
    </source>
</evidence>
<dbReference type="Gene3D" id="2.170.190.11">
    <property type="entry name" value="Molybdopterin biosynthesis moea protein, domain 3"/>
    <property type="match status" value="1"/>
</dbReference>
<comment type="similarity">
    <text evidence="4 10">Belongs to the MoeA family.</text>
</comment>
<dbReference type="InterPro" id="IPR005110">
    <property type="entry name" value="MoeA_linker/N"/>
</dbReference>
<dbReference type="Pfam" id="PF00994">
    <property type="entry name" value="MoCF_biosynth"/>
    <property type="match status" value="1"/>
</dbReference>
<accession>A0A1H4BI17</accession>
<dbReference type="InterPro" id="IPR024370">
    <property type="entry name" value="PBP_domain"/>
</dbReference>
<dbReference type="InterPro" id="IPR005111">
    <property type="entry name" value="MoeA_C_domain_IV"/>
</dbReference>